<proteinExistence type="predicted"/>
<name>A0A4Y7SIX9_COPMI</name>
<dbReference type="AlphaFoldDB" id="A0A4Y7SIX9"/>
<protein>
    <submittedName>
        <fullName evidence="1">Uncharacterized protein</fullName>
    </submittedName>
</protein>
<dbReference type="EMBL" id="QPFP01000101">
    <property type="protein sequence ID" value="TEB21847.1"/>
    <property type="molecule type" value="Genomic_DNA"/>
</dbReference>
<accession>A0A4Y7SIX9</accession>
<evidence type="ECO:0000313" key="1">
    <source>
        <dbReference type="EMBL" id="TEB21847.1"/>
    </source>
</evidence>
<organism evidence="1 2">
    <name type="scientific">Coprinellus micaceus</name>
    <name type="common">Glistening ink-cap mushroom</name>
    <name type="synonym">Coprinus micaceus</name>
    <dbReference type="NCBI Taxonomy" id="71717"/>
    <lineage>
        <taxon>Eukaryota</taxon>
        <taxon>Fungi</taxon>
        <taxon>Dikarya</taxon>
        <taxon>Basidiomycota</taxon>
        <taxon>Agaricomycotina</taxon>
        <taxon>Agaricomycetes</taxon>
        <taxon>Agaricomycetidae</taxon>
        <taxon>Agaricales</taxon>
        <taxon>Agaricineae</taxon>
        <taxon>Psathyrellaceae</taxon>
        <taxon>Coprinellus</taxon>
    </lineage>
</organism>
<comment type="caution">
    <text evidence="1">The sequence shown here is derived from an EMBL/GenBank/DDBJ whole genome shotgun (WGS) entry which is preliminary data.</text>
</comment>
<evidence type="ECO:0000313" key="2">
    <source>
        <dbReference type="Proteomes" id="UP000298030"/>
    </source>
</evidence>
<gene>
    <name evidence="1" type="ORF">FA13DRAFT_1741473</name>
</gene>
<keyword evidence="2" id="KW-1185">Reference proteome</keyword>
<dbReference type="Proteomes" id="UP000298030">
    <property type="component" value="Unassembled WGS sequence"/>
</dbReference>
<reference evidence="1 2" key="1">
    <citation type="journal article" date="2019" name="Nat. Ecol. Evol.">
        <title>Megaphylogeny resolves global patterns of mushroom evolution.</title>
        <authorList>
            <person name="Varga T."/>
            <person name="Krizsan K."/>
            <person name="Foldi C."/>
            <person name="Dima B."/>
            <person name="Sanchez-Garcia M."/>
            <person name="Sanchez-Ramirez S."/>
            <person name="Szollosi G.J."/>
            <person name="Szarkandi J.G."/>
            <person name="Papp V."/>
            <person name="Albert L."/>
            <person name="Andreopoulos W."/>
            <person name="Angelini C."/>
            <person name="Antonin V."/>
            <person name="Barry K.W."/>
            <person name="Bougher N.L."/>
            <person name="Buchanan P."/>
            <person name="Buyck B."/>
            <person name="Bense V."/>
            <person name="Catcheside P."/>
            <person name="Chovatia M."/>
            <person name="Cooper J."/>
            <person name="Damon W."/>
            <person name="Desjardin D."/>
            <person name="Finy P."/>
            <person name="Geml J."/>
            <person name="Haridas S."/>
            <person name="Hughes K."/>
            <person name="Justo A."/>
            <person name="Karasinski D."/>
            <person name="Kautmanova I."/>
            <person name="Kiss B."/>
            <person name="Kocsube S."/>
            <person name="Kotiranta H."/>
            <person name="LaButti K.M."/>
            <person name="Lechner B.E."/>
            <person name="Liimatainen K."/>
            <person name="Lipzen A."/>
            <person name="Lukacs Z."/>
            <person name="Mihaltcheva S."/>
            <person name="Morgado L.N."/>
            <person name="Niskanen T."/>
            <person name="Noordeloos M.E."/>
            <person name="Ohm R.A."/>
            <person name="Ortiz-Santana B."/>
            <person name="Ovrebo C."/>
            <person name="Racz N."/>
            <person name="Riley R."/>
            <person name="Savchenko A."/>
            <person name="Shiryaev A."/>
            <person name="Soop K."/>
            <person name="Spirin V."/>
            <person name="Szebenyi C."/>
            <person name="Tomsovsky M."/>
            <person name="Tulloss R.E."/>
            <person name="Uehling J."/>
            <person name="Grigoriev I.V."/>
            <person name="Vagvolgyi C."/>
            <person name="Papp T."/>
            <person name="Martin F.M."/>
            <person name="Miettinen O."/>
            <person name="Hibbett D.S."/>
            <person name="Nagy L.G."/>
        </authorList>
    </citation>
    <scope>NUCLEOTIDE SEQUENCE [LARGE SCALE GENOMIC DNA]</scope>
    <source>
        <strain evidence="1 2">FP101781</strain>
    </source>
</reference>
<sequence length="59" mass="6648">MRDGTHDKLEKRRRFKGGEGEHFCRHKVSDASAICTASLLVGLGITEPIEVSWITRTHL</sequence>